<organism evidence="8 9">
    <name type="scientific">Solanum pennellii</name>
    <name type="common">Tomato</name>
    <name type="synonym">Lycopersicon pennellii</name>
    <dbReference type="NCBI Taxonomy" id="28526"/>
    <lineage>
        <taxon>Eukaryota</taxon>
        <taxon>Viridiplantae</taxon>
        <taxon>Streptophyta</taxon>
        <taxon>Embryophyta</taxon>
        <taxon>Tracheophyta</taxon>
        <taxon>Spermatophyta</taxon>
        <taxon>Magnoliopsida</taxon>
        <taxon>eudicotyledons</taxon>
        <taxon>Gunneridae</taxon>
        <taxon>Pentapetalae</taxon>
        <taxon>asterids</taxon>
        <taxon>lamiids</taxon>
        <taxon>Solanales</taxon>
        <taxon>Solanaceae</taxon>
        <taxon>Solanoideae</taxon>
        <taxon>Solaneae</taxon>
        <taxon>Solanum</taxon>
        <taxon>Solanum subgen. Lycopersicon</taxon>
    </lineage>
</organism>
<name>A0ABM1H708_SOLPN</name>
<dbReference type="SUPFAM" id="SSF57850">
    <property type="entry name" value="RING/U-box"/>
    <property type="match status" value="1"/>
</dbReference>
<proteinExistence type="predicted"/>
<comment type="catalytic activity">
    <reaction evidence="1">
        <text>S-ubiquitinyl-[E2 ubiquitin-conjugating enzyme]-L-cysteine + [acceptor protein]-L-lysine = [E2 ubiquitin-conjugating enzyme]-L-cysteine + N(6)-ubiquitinyl-[acceptor protein]-L-lysine.</text>
        <dbReference type="EC" id="2.3.2.27"/>
    </reaction>
</comment>
<dbReference type="PROSITE" id="PS50089">
    <property type="entry name" value="ZF_RING_2"/>
    <property type="match status" value="1"/>
</dbReference>
<evidence type="ECO:0000313" key="8">
    <source>
        <dbReference type="Proteomes" id="UP000694930"/>
    </source>
</evidence>
<feature type="domain" description="RING-type" evidence="7">
    <location>
        <begin position="105"/>
        <end position="148"/>
    </location>
</feature>
<dbReference type="InterPro" id="IPR013083">
    <property type="entry name" value="Znf_RING/FYVE/PHD"/>
</dbReference>
<evidence type="ECO:0000313" key="9">
    <source>
        <dbReference type="RefSeq" id="XP_015081235.1"/>
    </source>
</evidence>
<evidence type="ECO:0000256" key="5">
    <source>
        <dbReference type="ARBA" id="ARBA00022833"/>
    </source>
</evidence>
<evidence type="ECO:0000256" key="3">
    <source>
        <dbReference type="ARBA" id="ARBA00022723"/>
    </source>
</evidence>
<accession>A0ABM1H708</accession>
<dbReference type="RefSeq" id="XP_015081235.1">
    <property type="nucleotide sequence ID" value="XM_015225749.1"/>
</dbReference>
<reference evidence="8" key="1">
    <citation type="journal article" date="2014" name="Nat. Genet.">
        <title>The genome of the stress-tolerant wild tomato species Solanum pennellii.</title>
        <authorList>
            <person name="Bolger A."/>
            <person name="Scossa F."/>
            <person name="Bolger M.E."/>
            <person name="Lanz C."/>
            <person name="Maumus F."/>
            <person name="Tohge T."/>
            <person name="Quesneville H."/>
            <person name="Alseekh S."/>
            <person name="Sorensen I."/>
            <person name="Lichtenstein G."/>
            <person name="Fich E.A."/>
            <person name="Conte M."/>
            <person name="Keller H."/>
            <person name="Schneeberger K."/>
            <person name="Schwacke R."/>
            <person name="Ofner I."/>
            <person name="Vrebalov J."/>
            <person name="Xu Y."/>
            <person name="Osorio S."/>
            <person name="Aflitos S.A."/>
            <person name="Schijlen E."/>
            <person name="Jimenez-Gomez J.M."/>
            <person name="Ryngajllo M."/>
            <person name="Kimura S."/>
            <person name="Kumar R."/>
            <person name="Koenig D."/>
            <person name="Headland L.R."/>
            <person name="Maloof J.N."/>
            <person name="Sinha N."/>
            <person name="van Ham R.C."/>
            <person name="Lankhorst R.K."/>
            <person name="Mao L."/>
            <person name="Vogel A."/>
            <person name="Arsova B."/>
            <person name="Panstruga R."/>
            <person name="Fei Z."/>
            <person name="Rose J.K."/>
            <person name="Zamir D."/>
            <person name="Carrari F."/>
            <person name="Giovannoni J.J."/>
            <person name="Weigel D."/>
            <person name="Usadel B."/>
            <person name="Fernie A.R."/>
        </authorList>
    </citation>
    <scope>NUCLEOTIDE SEQUENCE [LARGE SCALE GENOMIC DNA]</scope>
    <source>
        <strain evidence="8">cv. LA0716</strain>
    </source>
</reference>
<keyword evidence="3" id="KW-0479">Metal-binding</keyword>
<dbReference type="PANTHER" id="PTHR15710:SF178">
    <property type="entry name" value="RING-H2 FINGER PROTEIN ATL50"/>
    <property type="match status" value="1"/>
</dbReference>
<sequence>MVQDIKDKALLIVQENDTSNNISIIIDIAHRSPQTIANIYQHHDHEEANEDEIGLIEEQVAMDLMTLEETRVFAPVIPTSKYAIEGLEKVKVETLNGDKGFGETCMICLGKLITKDFVELTRMPCKHVFHGDCIIQWLEKNHVCPLCRFRMPIDK</sequence>
<dbReference type="Gene3D" id="3.30.40.10">
    <property type="entry name" value="Zinc/RING finger domain, C3HC4 (zinc finger)"/>
    <property type="match status" value="1"/>
</dbReference>
<reference evidence="9" key="2">
    <citation type="submission" date="2025-08" db="UniProtKB">
        <authorList>
            <consortium name="RefSeq"/>
        </authorList>
    </citation>
    <scope>IDENTIFICATION</scope>
</reference>
<gene>
    <name evidence="9" type="primary">LOC107024788</name>
</gene>
<keyword evidence="5" id="KW-0862">Zinc</keyword>
<evidence type="ECO:0000256" key="1">
    <source>
        <dbReference type="ARBA" id="ARBA00000900"/>
    </source>
</evidence>
<dbReference type="EC" id="2.3.2.27" evidence="2"/>
<evidence type="ECO:0000256" key="4">
    <source>
        <dbReference type="ARBA" id="ARBA00022771"/>
    </source>
</evidence>
<evidence type="ECO:0000259" key="7">
    <source>
        <dbReference type="PROSITE" id="PS50089"/>
    </source>
</evidence>
<keyword evidence="4 6" id="KW-0863">Zinc-finger</keyword>
<dbReference type="Proteomes" id="UP000694930">
    <property type="component" value="Chromosome 7"/>
</dbReference>
<dbReference type="Pfam" id="PF13639">
    <property type="entry name" value="zf-RING_2"/>
    <property type="match status" value="1"/>
</dbReference>
<dbReference type="SMART" id="SM00184">
    <property type="entry name" value="RING"/>
    <property type="match status" value="1"/>
</dbReference>
<protein>
    <recommendedName>
        <fullName evidence="2">RING-type E3 ubiquitin transferase</fullName>
        <ecNumber evidence="2">2.3.2.27</ecNumber>
    </recommendedName>
</protein>
<evidence type="ECO:0000256" key="2">
    <source>
        <dbReference type="ARBA" id="ARBA00012483"/>
    </source>
</evidence>
<evidence type="ECO:0000256" key="6">
    <source>
        <dbReference type="PROSITE-ProRule" id="PRU00175"/>
    </source>
</evidence>
<dbReference type="InterPro" id="IPR001841">
    <property type="entry name" value="Znf_RING"/>
</dbReference>
<dbReference type="GeneID" id="107024788"/>
<keyword evidence="8" id="KW-1185">Reference proteome</keyword>
<dbReference type="PANTHER" id="PTHR15710">
    <property type="entry name" value="E3 UBIQUITIN-PROTEIN LIGASE PRAJA"/>
    <property type="match status" value="1"/>
</dbReference>